<comment type="subcellular location">
    <subcellularLocation>
        <location evidence="1">Chromosome</location>
    </subcellularLocation>
</comment>
<keyword evidence="12" id="KW-1185">Reference proteome</keyword>
<name>A0A1Y2BZA1_9FUNG</name>
<keyword evidence="4" id="KW-0808">Transferase</keyword>
<dbReference type="InterPro" id="IPR003616">
    <property type="entry name" value="Post-SET_dom"/>
</dbReference>
<evidence type="ECO:0000256" key="5">
    <source>
        <dbReference type="ARBA" id="ARBA00022691"/>
    </source>
</evidence>
<evidence type="ECO:0000256" key="4">
    <source>
        <dbReference type="ARBA" id="ARBA00022679"/>
    </source>
</evidence>
<sequence length="261" mass="28805">MIKSSYALDGFTYRARNTLLGGESLGESSDYEGCCCEGSCGDTINAAICSCLAERGQAYRIDKPGCLDVTFPESSPIFECNINCSCSLECFNRVVGKGITRPFTVVETEGKGFALVSDNAIEKGQFVMEYAGEIIRADEARRRWAIQREMKLPNYIICVKEHTNSKTYRTNIDPSKFGNAARFINHSCSPNLYFRTVRVNSLVPSAALFAGRDIEAGEELSFDYGDAMGLVEEETDDRGDRIRCLCGSSNCRGVLPFDQTL</sequence>
<dbReference type="PANTHER" id="PTHR46223">
    <property type="entry name" value="HISTONE-LYSINE N-METHYLTRANSFERASE SUV39H"/>
    <property type="match status" value="1"/>
</dbReference>
<evidence type="ECO:0000313" key="11">
    <source>
        <dbReference type="EMBL" id="ORY40091.1"/>
    </source>
</evidence>
<evidence type="ECO:0000313" key="12">
    <source>
        <dbReference type="Proteomes" id="UP000193642"/>
    </source>
</evidence>
<evidence type="ECO:0000256" key="2">
    <source>
        <dbReference type="ARBA" id="ARBA00022454"/>
    </source>
</evidence>
<evidence type="ECO:0000259" key="9">
    <source>
        <dbReference type="PROSITE" id="PS50867"/>
    </source>
</evidence>
<evidence type="ECO:0000256" key="7">
    <source>
        <dbReference type="ARBA" id="ARBA00022833"/>
    </source>
</evidence>
<reference evidence="11 12" key="1">
    <citation type="submission" date="2016-07" db="EMBL/GenBank/DDBJ databases">
        <title>Pervasive Adenine N6-methylation of Active Genes in Fungi.</title>
        <authorList>
            <consortium name="DOE Joint Genome Institute"/>
            <person name="Mondo S.J."/>
            <person name="Dannebaum R.O."/>
            <person name="Kuo R.C."/>
            <person name="Labutti K."/>
            <person name="Haridas S."/>
            <person name="Kuo A."/>
            <person name="Salamov A."/>
            <person name="Ahrendt S.R."/>
            <person name="Lipzen A."/>
            <person name="Sullivan W."/>
            <person name="Andreopoulos W.B."/>
            <person name="Clum A."/>
            <person name="Lindquist E."/>
            <person name="Daum C."/>
            <person name="Ramamoorthy G.K."/>
            <person name="Gryganskyi A."/>
            <person name="Culley D."/>
            <person name="Magnuson J.K."/>
            <person name="James T.Y."/>
            <person name="O'Malley M.A."/>
            <person name="Stajich J.E."/>
            <person name="Spatafora J.W."/>
            <person name="Visel A."/>
            <person name="Grigoriev I.V."/>
        </authorList>
    </citation>
    <scope>NUCLEOTIDE SEQUENCE [LARGE SCALE GENOMIC DNA]</scope>
    <source>
        <strain evidence="11 12">JEL800</strain>
    </source>
</reference>
<dbReference type="PROSITE" id="PS50280">
    <property type="entry name" value="SET"/>
    <property type="match status" value="1"/>
</dbReference>
<dbReference type="GO" id="GO:0005694">
    <property type="term" value="C:chromosome"/>
    <property type="evidence" value="ECO:0007669"/>
    <property type="project" value="UniProtKB-SubCell"/>
</dbReference>
<dbReference type="STRING" id="329046.A0A1Y2BZA1"/>
<protein>
    <submittedName>
        <fullName evidence="11">SET domain-containing protein</fullName>
    </submittedName>
</protein>
<evidence type="ECO:0000259" key="10">
    <source>
        <dbReference type="PROSITE" id="PS50868"/>
    </source>
</evidence>
<comment type="caution">
    <text evidence="11">The sequence shown here is derived from an EMBL/GenBank/DDBJ whole genome shotgun (WGS) entry which is preliminary data.</text>
</comment>
<dbReference type="Gene3D" id="2.170.270.10">
    <property type="entry name" value="SET domain"/>
    <property type="match status" value="1"/>
</dbReference>
<dbReference type="GO" id="GO:0008270">
    <property type="term" value="F:zinc ion binding"/>
    <property type="evidence" value="ECO:0007669"/>
    <property type="project" value="InterPro"/>
</dbReference>
<keyword evidence="2" id="KW-0158">Chromosome</keyword>
<dbReference type="GO" id="GO:0005634">
    <property type="term" value="C:nucleus"/>
    <property type="evidence" value="ECO:0007669"/>
    <property type="project" value="InterPro"/>
</dbReference>
<dbReference type="InterPro" id="IPR046341">
    <property type="entry name" value="SET_dom_sf"/>
</dbReference>
<keyword evidence="7" id="KW-0862">Zinc</keyword>
<keyword evidence="6" id="KW-0479">Metal-binding</keyword>
<evidence type="ECO:0000256" key="1">
    <source>
        <dbReference type="ARBA" id="ARBA00004286"/>
    </source>
</evidence>
<dbReference type="Pfam" id="PF05033">
    <property type="entry name" value="Pre-SET"/>
    <property type="match status" value="1"/>
</dbReference>
<dbReference type="Proteomes" id="UP000193642">
    <property type="component" value="Unassembled WGS sequence"/>
</dbReference>
<evidence type="ECO:0000256" key="3">
    <source>
        <dbReference type="ARBA" id="ARBA00022603"/>
    </source>
</evidence>
<dbReference type="InterPro" id="IPR001214">
    <property type="entry name" value="SET_dom"/>
</dbReference>
<evidence type="ECO:0000256" key="6">
    <source>
        <dbReference type="ARBA" id="ARBA00022723"/>
    </source>
</evidence>
<keyword evidence="3" id="KW-0489">Methyltransferase</keyword>
<evidence type="ECO:0000259" key="8">
    <source>
        <dbReference type="PROSITE" id="PS50280"/>
    </source>
</evidence>
<dbReference type="EMBL" id="MCGO01000036">
    <property type="protein sequence ID" value="ORY40091.1"/>
    <property type="molecule type" value="Genomic_DNA"/>
</dbReference>
<feature type="domain" description="Post-SET" evidence="10">
    <location>
        <begin position="240"/>
        <end position="256"/>
    </location>
</feature>
<dbReference type="OrthoDB" id="308383at2759"/>
<dbReference type="PROSITE" id="PS50867">
    <property type="entry name" value="PRE_SET"/>
    <property type="match status" value="1"/>
</dbReference>
<dbReference type="PROSITE" id="PS50868">
    <property type="entry name" value="POST_SET"/>
    <property type="match status" value="1"/>
</dbReference>
<dbReference type="SMART" id="SM00508">
    <property type="entry name" value="PostSET"/>
    <property type="match status" value="1"/>
</dbReference>
<dbReference type="PANTHER" id="PTHR46223:SF3">
    <property type="entry name" value="HISTONE-LYSINE N-METHYLTRANSFERASE SET-23"/>
    <property type="match status" value="1"/>
</dbReference>
<organism evidence="11 12">
    <name type="scientific">Rhizoclosmatium globosum</name>
    <dbReference type="NCBI Taxonomy" id="329046"/>
    <lineage>
        <taxon>Eukaryota</taxon>
        <taxon>Fungi</taxon>
        <taxon>Fungi incertae sedis</taxon>
        <taxon>Chytridiomycota</taxon>
        <taxon>Chytridiomycota incertae sedis</taxon>
        <taxon>Chytridiomycetes</taxon>
        <taxon>Chytridiales</taxon>
        <taxon>Chytriomycetaceae</taxon>
        <taxon>Rhizoclosmatium</taxon>
    </lineage>
</organism>
<dbReference type="AlphaFoldDB" id="A0A1Y2BZA1"/>
<gene>
    <name evidence="11" type="ORF">BCR33DRAFT_699531</name>
</gene>
<feature type="domain" description="SET" evidence="8">
    <location>
        <begin position="101"/>
        <end position="225"/>
    </location>
</feature>
<dbReference type="GO" id="GO:0032259">
    <property type="term" value="P:methylation"/>
    <property type="evidence" value="ECO:0007669"/>
    <property type="project" value="UniProtKB-KW"/>
</dbReference>
<dbReference type="SUPFAM" id="SSF82199">
    <property type="entry name" value="SET domain"/>
    <property type="match status" value="1"/>
</dbReference>
<feature type="domain" description="Pre-SET" evidence="9">
    <location>
        <begin position="32"/>
        <end position="98"/>
    </location>
</feature>
<accession>A0A1Y2BZA1</accession>
<dbReference type="InterPro" id="IPR050973">
    <property type="entry name" value="H3K9_Histone-Lys_N-MTase"/>
</dbReference>
<proteinExistence type="predicted"/>
<keyword evidence="5" id="KW-0949">S-adenosyl-L-methionine</keyword>
<dbReference type="GO" id="GO:0042054">
    <property type="term" value="F:histone methyltransferase activity"/>
    <property type="evidence" value="ECO:0007669"/>
    <property type="project" value="InterPro"/>
</dbReference>
<dbReference type="InterPro" id="IPR007728">
    <property type="entry name" value="Pre-SET_dom"/>
</dbReference>
<dbReference type="SMART" id="SM00317">
    <property type="entry name" value="SET"/>
    <property type="match status" value="1"/>
</dbReference>
<dbReference type="Pfam" id="PF00856">
    <property type="entry name" value="SET"/>
    <property type="match status" value="1"/>
</dbReference>